<dbReference type="EMBL" id="JAQOSK010000004">
    <property type="protein sequence ID" value="MDC2955306.1"/>
    <property type="molecule type" value="Genomic_DNA"/>
</dbReference>
<name>A0ABT5FS60_9ACTN</name>
<organism evidence="3 4">
    <name type="scientific">Streptomyces gilvifuscus</name>
    <dbReference type="NCBI Taxonomy" id="1550617"/>
    <lineage>
        <taxon>Bacteria</taxon>
        <taxon>Bacillati</taxon>
        <taxon>Actinomycetota</taxon>
        <taxon>Actinomycetes</taxon>
        <taxon>Kitasatosporales</taxon>
        <taxon>Streptomycetaceae</taxon>
        <taxon>Streptomyces</taxon>
    </lineage>
</organism>
<gene>
    <name evidence="3" type="ORF">PO587_12620</name>
</gene>
<feature type="chain" id="PRO_5045093159" description="Lipoprotein" evidence="2">
    <location>
        <begin position="28"/>
        <end position="315"/>
    </location>
</feature>
<protein>
    <recommendedName>
        <fullName evidence="5">Lipoprotein</fullName>
    </recommendedName>
</protein>
<comment type="caution">
    <text evidence="3">The sequence shown here is derived from an EMBL/GenBank/DDBJ whole genome shotgun (WGS) entry which is preliminary data.</text>
</comment>
<keyword evidence="2" id="KW-0732">Signal</keyword>
<evidence type="ECO:0000256" key="2">
    <source>
        <dbReference type="SAM" id="SignalP"/>
    </source>
</evidence>
<dbReference type="Gene3D" id="2.50.20.20">
    <property type="match status" value="1"/>
</dbReference>
<feature type="region of interest" description="Disordered" evidence="1">
    <location>
        <begin position="277"/>
        <end position="315"/>
    </location>
</feature>
<evidence type="ECO:0000313" key="3">
    <source>
        <dbReference type="EMBL" id="MDC2955306.1"/>
    </source>
</evidence>
<dbReference type="InterPro" id="IPR029046">
    <property type="entry name" value="LolA/LolB/LppX"/>
</dbReference>
<sequence length="315" mass="32380">MKRTTMRRVAGSIAVVTALSGAAACGASGSGGSGGSGKGAGASGGSATHVSPVAALRSAEKSTDGADSARVESTTTMGSMMSMKADGVLGWHDGLTGNLVITYTGGTMAATMRQLGTTSMQARYLPDAYYARMGEQFARQAGGKHWIRYGYEDLARLGGSSGAYLKDQMQNTTPNQSVKLLLASGDVKKVGTERVRGVDTTHYAGTVDVGDLARKNSDLSAGQLAGLKKQLTQAGVGTETVDIWLNDKNLLVKAVEKGTMASGEYAQTAYYSDYGVKVSAPKPPASDTEDFKDLLKKQGLTPGSGDTSTGSGSSS</sequence>
<evidence type="ECO:0000313" key="4">
    <source>
        <dbReference type="Proteomes" id="UP001221328"/>
    </source>
</evidence>
<dbReference type="Proteomes" id="UP001221328">
    <property type="component" value="Unassembled WGS sequence"/>
</dbReference>
<dbReference type="RefSeq" id="WP_272175259.1">
    <property type="nucleotide sequence ID" value="NZ_JAQOSK010000004.1"/>
</dbReference>
<evidence type="ECO:0000256" key="1">
    <source>
        <dbReference type="SAM" id="MobiDB-lite"/>
    </source>
</evidence>
<feature type="signal peptide" evidence="2">
    <location>
        <begin position="1"/>
        <end position="27"/>
    </location>
</feature>
<feature type="compositionally biased region" description="Low complexity" evidence="1">
    <location>
        <begin position="299"/>
        <end position="315"/>
    </location>
</feature>
<keyword evidence="4" id="KW-1185">Reference proteome</keyword>
<evidence type="ECO:0008006" key="5">
    <source>
        <dbReference type="Google" id="ProtNLM"/>
    </source>
</evidence>
<accession>A0ABT5FS60</accession>
<dbReference type="PROSITE" id="PS51257">
    <property type="entry name" value="PROKAR_LIPOPROTEIN"/>
    <property type="match status" value="1"/>
</dbReference>
<proteinExistence type="predicted"/>
<reference evidence="3 4" key="1">
    <citation type="journal article" date="2015" name="Int. J. Syst. Evol. Microbiol.">
        <title>Streptomyces gilvifuscus sp. nov., an actinomycete that produces antibacterial compounds isolated from soil.</title>
        <authorList>
            <person name="Nguyen T.M."/>
            <person name="Kim J."/>
        </authorList>
    </citation>
    <scope>NUCLEOTIDE SEQUENCE [LARGE SCALE GENOMIC DNA]</scope>
    <source>
        <strain evidence="3 4">T113</strain>
    </source>
</reference>
<dbReference type="SUPFAM" id="SSF89392">
    <property type="entry name" value="Prokaryotic lipoproteins and lipoprotein localization factors"/>
    <property type="match status" value="1"/>
</dbReference>